<dbReference type="SUPFAM" id="SSF82693">
    <property type="entry name" value="Multidrug efflux transporter AcrB pore domain, PN1, PN2, PC1 and PC2 subdomains"/>
    <property type="match status" value="2"/>
</dbReference>
<keyword evidence="1" id="KW-1133">Transmembrane helix</keyword>
<dbReference type="PANTHER" id="PTHR32063:SF64">
    <property type="entry name" value="ACRB_ACRD_ACRF FAMILY PROTEIN"/>
    <property type="match status" value="1"/>
</dbReference>
<dbReference type="Gene3D" id="3.30.70.1320">
    <property type="entry name" value="Multidrug efflux transporter AcrB pore domain like"/>
    <property type="match status" value="1"/>
</dbReference>
<proteinExistence type="predicted"/>
<evidence type="ECO:0000313" key="2">
    <source>
        <dbReference type="EMBL" id="MDI9239840.1"/>
    </source>
</evidence>
<evidence type="ECO:0000256" key="1">
    <source>
        <dbReference type="SAM" id="Phobius"/>
    </source>
</evidence>
<dbReference type="InterPro" id="IPR001036">
    <property type="entry name" value="Acrflvin-R"/>
</dbReference>
<feature type="transmembrane region" description="Helical" evidence="1">
    <location>
        <begin position="16"/>
        <end position="36"/>
    </location>
</feature>
<feature type="transmembrane region" description="Helical" evidence="1">
    <location>
        <begin position="525"/>
        <end position="545"/>
    </location>
</feature>
<dbReference type="InterPro" id="IPR027463">
    <property type="entry name" value="AcrB_DN_DC_subdom"/>
</dbReference>
<dbReference type="Proteomes" id="UP001321580">
    <property type="component" value="Unassembled WGS sequence"/>
</dbReference>
<dbReference type="PRINTS" id="PR00702">
    <property type="entry name" value="ACRIFLAVINRP"/>
</dbReference>
<feature type="transmembrane region" description="Helical" evidence="1">
    <location>
        <begin position="461"/>
        <end position="484"/>
    </location>
</feature>
<keyword evidence="1" id="KW-0472">Membrane</keyword>
<sequence>MIGPNLSEWALRKTSLVVFLMIIAIVAGVVSFMRLGRDEDPAFTVRTMVVGAAWPGATVDETLRLVTERIERKLQETSHLDRVRSYTTAGQTTIFVELDQATPPDVVPDIWYQVRRNVSDIRGTLPAGVVGPFFNDDFGDTFGIIYGFTADGFDFRELRDYVDMARERLLRVPDVSKIEVLGTQDEQIYIEFSTEKIAGMRLDLASIIAAIQAQNVLRPAGVFQTDKERVFLRISGAFDNEKDIESFNVSLSGRIIRLGDIAQVRRGDIDPPQPMFRVNGKPAIGLAIAMREGGDILALGKNIRKEMAAIRAELPMGIDPVLVADQAVTVDSAINDFMASLWQAIIIILVCSFVSLGVRPGTVVALSIPLTLAIVFAVMNMLGIDLHRISLGALIIALTLLVDDAMTTVDAMINRLALGDSKDDAATYAYRTLAAPMLIGTLVTISSFIPIGFARSSAGEYTFSIFSVVAISLIVSWLGAVIFAPLMGKAILKAPEPSTTKTPPKPSRVLGAYTRLLQGAIRARWLTIGITVGAFLLALLLSRFVSQQFFPASDRPELTVDMTLRQNASIYATREQALRLEALLNGNPDVDHYSTYIGRGAIRFILTLNVQLANPFFAQFVIVAKDIEARERLQAMLDKALAEDFPEVVGRVSSLELGPPVGFPLQYRVSGPDKDRVRNIALELAQVIGADTRTHGINYDWMEPARQVRIHVDQDEARQLGVSSAALSSALNAAITGTTVTQVRDDIYLVNVVARAVDNQRASFQTLASLQVPTPSGRMVAISQFATFAEEQEYPLVWRRNLVPTLTVRADVVKDVMPDDVVDDLQPNIEAFAAKLPPLYRVEVGGLPEESGQSSASVFAVVPIMILMMLVVMMVLLVSFRRLAMVVSVLPLGLIGVVASLLIFNRPLGFVAILGILALIGMIAKNAVILIVQIETDRASGKGVLDAVVSAATSRMRPLMLTAISTVLGLIPIAPTVFWGPMAFAIMGGLLVATLLTLVFLPVLYVTVFGNEPPPKAPATPASG</sequence>
<organism evidence="2 3">
    <name type="scientific">Lysobacter stagni</name>
    <dbReference type="NCBI Taxonomy" id="3045172"/>
    <lineage>
        <taxon>Bacteria</taxon>
        <taxon>Pseudomonadati</taxon>
        <taxon>Pseudomonadota</taxon>
        <taxon>Gammaproteobacteria</taxon>
        <taxon>Lysobacterales</taxon>
        <taxon>Lysobacteraceae</taxon>
        <taxon>Lysobacter</taxon>
    </lineage>
</organism>
<accession>A0ABT6XJ95</accession>
<protein>
    <submittedName>
        <fullName evidence="2">Efflux RND transporter permease subunit</fullName>
    </submittedName>
</protein>
<feature type="transmembrane region" description="Helical" evidence="1">
    <location>
        <begin position="428"/>
        <end position="449"/>
    </location>
</feature>
<dbReference type="Gene3D" id="3.30.70.1430">
    <property type="entry name" value="Multidrug efflux transporter AcrB pore domain"/>
    <property type="match status" value="2"/>
</dbReference>
<dbReference type="SUPFAM" id="SSF82866">
    <property type="entry name" value="Multidrug efflux transporter AcrB transmembrane domain"/>
    <property type="match status" value="2"/>
</dbReference>
<name>A0ABT6XJ95_9GAMM</name>
<dbReference type="Gene3D" id="1.20.1640.10">
    <property type="entry name" value="Multidrug efflux transporter AcrB transmembrane domain"/>
    <property type="match status" value="2"/>
</dbReference>
<gene>
    <name evidence="2" type="ORF">QLQ15_13090</name>
</gene>
<keyword evidence="3" id="KW-1185">Reference proteome</keyword>
<dbReference type="Gene3D" id="3.30.2090.10">
    <property type="entry name" value="Multidrug efflux transporter AcrB TolC docking domain, DN and DC subdomains"/>
    <property type="match status" value="2"/>
</dbReference>
<dbReference type="RefSeq" id="WP_283213205.1">
    <property type="nucleotide sequence ID" value="NZ_JASGBI010000001.1"/>
</dbReference>
<feature type="transmembrane region" description="Helical" evidence="1">
    <location>
        <begin position="858"/>
        <end position="878"/>
    </location>
</feature>
<feature type="transmembrane region" description="Helical" evidence="1">
    <location>
        <begin position="363"/>
        <end position="383"/>
    </location>
</feature>
<comment type="caution">
    <text evidence="2">The sequence shown here is derived from an EMBL/GenBank/DDBJ whole genome shotgun (WGS) entry which is preliminary data.</text>
</comment>
<dbReference type="EMBL" id="JASGBI010000001">
    <property type="protein sequence ID" value="MDI9239840.1"/>
    <property type="molecule type" value="Genomic_DNA"/>
</dbReference>
<feature type="transmembrane region" description="Helical" evidence="1">
    <location>
        <begin position="984"/>
        <end position="1006"/>
    </location>
</feature>
<feature type="transmembrane region" description="Helical" evidence="1">
    <location>
        <begin position="959"/>
        <end position="978"/>
    </location>
</feature>
<dbReference type="SUPFAM" id="SSF82714">
    <property type="entry name" value="Multidrug efflux transporter AcrB TolC docking domain, DN and DC subdomains"/>
    <property type="match status" value="2"/>
</dbReference>
<reference evidence="2 3" key="1">
    <citation type="submission" date="2023-05" db="EMBL/GenBank/DDBJ databases">
        <title>Lysobacter sp. strain LF1 Genome sequencing and assembly.</title>
        <authorList>
            <person name="Jung Y."/>
        </authorList>
    </citation>
    <scope>NUCLEOTIDE SEQUENCE [LARGE SCALE GENOMIC DNA]</scope>
    <source>
        <strain evidence="2 3">LF1</strain>
    </source>
</reference>
<dbReference type="Gene3D" id="3.30.70.1440">
    <property type="entry name" value="Multidrug efflux transporter AcrB pore domain"/>
    <property type="match status" value="1"/>
</dbReference>
<keyword evidence="1" id="KW-0812">Transmembrane</keyword>
<dbReference type="PANTHER" id="PTHR32063">
    <property type="match status" value="1"/>
</dbReference>
<feature type="transmembrane region" description="Helical" evidence="1">
    <location>
        <begin position="883"/>
        <end position="904"/>
    </location>
</feature>
<feature type="transmembrane region" description="Helical" evidence="1">
    <location>
        <begin position="389"/>
        <end position="407"/>
    </location>
</feature>
<evidence type="ECO:0000313" key="3">
    <source>
        <dbReference type="Proteomes" id="UP001321580"/>
    </source>
</evidence>
<feature type="transmembrane region" description="Helical" evidence="1">
    <location>
        <begin position="337"/>
        <end position="356"/>
    </location>
</feature>
<feature type="transmembrane region" description="Helical" evidence="1">
    <location>
        <begin position="910"/>
        <end position="932"/>
    </location>
</feature>
<dbReference type="Pfam" id="PF00873">
    <property type="entry name" value="ACR_tran"/>
    <property type="match status" value="1"/>
</dbReference>